<dbReference type="InterPro" id="IPR004713">
    <property type="entry name" value="CaH_exchang"/>
</dbReference>
<keyword evidence="6" id="KW-0406">Ion transport</keyword>
<organism evidence="11 12">
    <name type="scientific">Serendipita vermifera MAFF 305830</name>
    <dbReference type="NCBI Taxonomy" id="933852"/>
    <lineage>
        <taxon>Eukaryota</taxon>
        <taxon>Fungi</taxon>
        <taxon>Dikarya</taxon>
        <taxon>Basidiomycota</taxon>
        <taxon>Agaricomycotina</taxon>
        <taxon>Agaricomycetes</taxon>
        <taxon>Sebacinales</taxon>
        <taxon>Serendipitaceae</taxon>
        <taxon>Serendipita</taxon>
    </lineage>
</organism>
<evidence type="ECO:0000256" key="5">
    <source>
        <dbReference type="ARBA" id="ARBA00022989"/>
    </source>
</evidence>
<dbReference type="OrthoDB" id="1699231at2759"/>
<dbReference type="GO" id="GO:0012505">
    <property type="term" value="C:endomembrane system"/>
    <property type="evidence" value="ECO:0007669"/>
    <property type="project" value="UniProtKB-SubCell"/>
</dbReference>
<reference evidence="11 12" key="1">
    <citation type="submission" date="2014-04" db="EMBL/GenBank/DDBJ databases">
        <authorList>
            <consortium name="DOE Joint Genome Institute"/>
            <person name="Kuo A."/>
            <person name="Zuccaro A."/>
            <person name="Kohler A."/>
            <person name="Nagy L.G."/>
            <person name="Floudas D."/>
            <person name="Copeland A."/>
            <person name="Barry K.W."/>
            <person name="Cichocki N."/>
            <person name="Veneault-Fourrey C."/>
            <person name="LaButti K."/>
            <person name="Lindquist E.A."/>
            <person name="Lipzen A."/>
            <person name="Lundell T."/>
            <person name="Morin E."/>
            <person name="Murat C."/>
            <person name="Sun H."/>
            <person name="Tunlid A."/>
            <person name="Henrissat B."/>
            <person name="Grigoriev I.V."/>
            <person name="Hibbett D.S."/>
            <person name="Martin F."/>
            <person name="Nordberg H.P."/>
            <person name="Cantor M.N."/>
            <person name="Hua S.X."/>
        </authorList>
    </citation>
    <scope>NUCLEOTIDE SEQUENCE [LARGE SCALE GENOMIC DNA]</scope>
    <source>
        <strain evidence="11 12">MAFF 305830</strain>
    </source>
</reference>
<gene>
    <name evidence="11" type="ORF">M408DRAFT_329405</name>
</gene>
<dbReference type="PANTHER" id="PTHR31503:SF20">
    <property type="entry name" value="CA(2+)_H(+) EXCHANGER, PUTATIVE (EUROFUNG)-RELATED"/>
    <property type="match status" value="1"/>
</dbReference>
<feature type="region of interest" description="Disordered" evidence="8">
    <location>
        <begin position="1"/>
        <end position="74"/>
    </location>
</feature>
<dbReference type="HOGENOM" id="CLU_008721_4_1_1"/>
<evidence type="ECO:0000256" key="7">
    <source>
        <dbReference type="ARBA" id="ARBA00023136"/>
    </source>
</evidence>
<evidence type="ECO:0000256" key="9">
    <source>
        <dbReference type="SAM" id="Phobius"/>
    </source>
</evidence>
<feature type="transmembrane region" description="Helical" evidence="9">
    <location>
        <begin position="201"/>
        <end position="223"/>
    </location>
</feature>
<dbReference type="Pfam" id="PF01699">
    <property type="entry name" value="Na_Ca_ex"/>
    <property type="match status" value="2"/>
</dbReference>
<keyword evidence="3" id="KW-0813">Transport</keyword>
<dbReference type="InterPro" id="IPR044880">
    <property type="entry name" value="NCX_ion-bd_dom_sf"/>
</dbReference>
<evidence type="ECO:0000256" key="1">
    <source>
        <dbReference type="ARBA" id="ARBA00004127"/>
    </source>
</evidence>
<feature type="transmembrane region" description="Helical" evidence="9">
    <location>
        <begin position="170"/>
        <end position="189"/>
    </location>
</feature>
<feature type="compositionally biased region" description="Polar residues" evidence="8">
    <location>
        <begin position="60"/>
        <end position="74"/>
    </location>
</feature>
<dbReference type="AlphaFoldDB" id="A0A0C3AVW2"/>
<evidence type="ECO:0000256" key="8">
    <source>
        <dbReference type="SAM" id="MobiDB-lite"/>
    </source>
</evidence>
<evidence type="ECO:0000259" key="10">
    <source>
        <dbReference type="Pfam" id="PF01699"/>
    </source>
</evidence>
<dbReference type="GO" id="GO:0000329">
    <property type="term" value="C:fungal-type vacuole membrane"/>
    <property type="evidence" value="ECO:0007669"/>
    <property type="project" value="TreeGrafter"/>
</dbReference>
<dbReference type="PANTHER" id="PTHR31503">
    <property type="entry name" value="VACUOLAR CALCIUM ION TRANSPORTER"/>
    <property type="match status" value="1"/>
</dbReference>
<evidence type="ECO:0000256" key="2">
    <source>
        <dbReference type="ARBA" id="ARBA00008170"/>
    </source>
</evidence>
<dbReference type="STRING" id="933852.A0A0C3AVW2"/>
<feature type="domain" description="Sodium/calcium exchanger membrane region" evidence="10">
    <location>
        <begin position="441"/>
        <end position="585"/>
    </location>
</feature>
<feature type="transmembrane region" description="Helical" evidence="9">
    <location>
        <begin position="270"/>
        <end position="292"/>
    </location>
</feature>
<proteinExistence type="inferred from homology"/>
<feature type="transmembrane region" description="Helical" evidence="9">
    <location>
        <begin position="235"/>
        <end position="258"/>
    </location>
</feature>
<feature type="region of interest" description="Disordered" evidence="8">
    <location>
        <begin position="347"/>
        <end position="386"/>
    </location>
</feature>
<feature type="domain" description="Sodium/calcium exchanger membrane region" evidence="10">
    <location>
        <begin position="170"/>
        <end position="329"/>
    </location>
</feature>
<accession>A0A0C3AVW2</accession>
<dbReference type="GO" id="GO:0015369">
    <property type="term" value="F:calcium:proton antiporter activity"/>
    <property type="evidence" value="ECO:0007669"/>
    <property type="project" value="TreeGrafter"/>
</dbReference>
<sequence>MSKPFGDSSPTTNADVNVDLQPSTHDALSALGSSHPEDADEPPCSGKQAQILPLADGNEDPSQPTTTATTAINENPSIRGGIAVISEKPNVFEAYGASSPRKIRFKVPTTLPRLGKRSRLRALFTPTRHIGPAPTFARSLINIIKFSPLNVLLVFLPISWAMHFTHQSDAVIFATSALAVLPLAALLGFGTEQVAVRTSSAVAALLNATLGNLTEIIIAGICLSRCELGLVQSSLLGGLLSNLLLVLGSAFIVGGFKYPQLSFRPAAAQLNASLLTVGVISLIIPTAFHMFLGGYFPDATVEGPMLLEMSRAFSVVLIFIYIAYLSFQFYTHSHLFLDMDSDSDSESHLGTCGSSTSSSSSGSSSSSRSFTATRSRRSSAAPTIITTASEVPANKTDLMIVDEEAAIMPIHPLTPIESIGSVTTNSSGETIHHPLLNTPSALLLLVAITSVMYLTAENLVDSLTGLTDAHPTSISKEFLSVIVLPVLSNGAEFSTAMYAGYKGRFDLVLGVAVGSCTQITLFVIPLLVCIAWGMGKPLSLLFDPLETSAIFMTVLLVKFVIEDGRTHWLNGVTLVCVYIMLATTFWHFPTNLMGLLGGNQTLFICGLSPAS</sequence>
<comment type="subcellular location">
    <subcellularLocation>
        <location evidence="1">Endomembrane system</location>
        <topology evidence="1">Multi-pass membrane protein</topology>
    </subcellularLocation>
</comment>
<evidence type="ECO:0000256" key="4">
    <source>
        <dbReference type="ARBA" id="ARBA00022692"/>
    </source>
</evidence>
<evidence type="ECO:0000256" key="3">
    <source>
        <dbReference type="ARBA" id="ARBA00022448"/>
    </source>
</evidence>
<dbReference type="InterPro" id="IPR004837">
    <property type="entry name" value="NaCa_Exmemb"/>
</dbReference>
<keyword evidence="4 9" id="KW-0812">Transmembrane</keyword>
<feature type="transmembrane region" description="Helical" evidence="9">
    <location>
        <begin position="312"/>
        <end position="330"/>
    </location>
</feature>
<reference evidence="12" key="2">
    <citation type="submission" date="2015-01" db="EMBL/GenBank/DDBJ databases">
        <title>Evolutionary Origins and Diversification of the Mycorrhizal Mutualists.</title>
        <authorList>
            <consortium name="DOE Joint Genome Institute"/>
            <consortium name="Mycorrhizal Genomics Consortium"/>
            <person name="Kohler A."/>
            <person name="Kuo A."/>
            <person name="Nagy L.G."/>
            <person name="Floudas D."/>
            <person name="Copeland A."/>
            <person name="Barry K.W."/>
            <person name="Cichocki N."/>
            <person name="Veneault-Fourrey C."/>
            <person name="LaButti K."/>
            <person name="Lindquist E.A."/>
            <person name="Lipzen A."/>
            <person name="Lundell T."/>
            <person name="Morin E."/>
            <person name="Murat C."/>
            <person name="Riley R."/>
            <person name="Ohm R."/>
            <person name="Sun H."/>
            <person name="Tunlid A."/>
            <person name="Henrissat B."/>
            <person name="Grigoriev I.V."/>
            <person name="Hibbett D.S."/>
            <person name="Martin F."/>
        </authorList>
    </citation>
    <scope>NUCLEOTIDE SEQUENCE [LARGE SCALE GENOMIC DNA]</scope>
    <source>
        <strain evidence="12">MAFF 305830</strain>
    </source>
</reference>
<protein>
    <recommendedName>
        <fullName evidence="10">Sodium/calcium exchanger membrane region domain-containing protein</fullName>
    </recommendedName>
</protein>
<feature type="transmembrane region" description="Helical" evidence="9">
    <location>
        <begin position="146"/>
        <end position="164"/>
    </location>
</feature>
<dbReference type="Proteomes" id="UP000054097">
    <property type="component" value="Unassembled WGS sequence"/>
</dbReference>
<evidence type="ECO:0000256" key="6">
    <source>
        <dbReference type="ARBA" id="ARBA00023065"/>
    </source>
</evidence>
<keyword evidence="12" id="KW-1185">Reference proteome</keyword>
<name>A0A0C3AVW2_SERVB</name>
<dbReference type="Gene3D" id="1.20.1420.30">
    <property type="entry name" value="NCX, central ion-binding region"/>
    <property type="match status" value="2"/>
</dbReference>
<evidence type="ECO:0000313" key="11">
    <source>
        <dbReference type="EMBL" id="KIM28660.1"/>
    </source>
</evidence>
<feature type="compositionally biased region" description="Polar residues" evidence="8">
    <location>
        <begin position="8"/>
        <end position="26"/>
    </location>
</feature>
<dbReference type="EMBL" id="KN824292">
    <property type="protein sequence ID" value="KIM28660.1"/>
    <property type="molecule type" value="Genomic_DNA"/>
</dbReference>
<keyword evidence="7 9" id="KW-0472">Membrane</keyword>
<feature type="transmembrane region" description="Helical" evidence="9">
    <location>
        <begin position="507"/>
        <end position="534"/>
    </location>
</feature>
<dbReference type="GO" id="GO:0006874">
    <property type="term" value="P:intracellular calcium ion homeostasis"/>
    <property type="evidence" value="ECO:0007669"/>
    <property type="project" value="TreeGrafter"/>
</dbReference>
<feature type="transmembrane region" description="Helical" evidence="9">
    <location>
        <begin position="540"/>
        <end position="561"/>
    </location>
</feature>
<keyword evidence="5 9" id="KW-1133">Transmembrane helix</keyword>
<evidence type="ECO:0000313" key="12">
    <source>
        <dbReference type="Proteomes" id="UP000054097"/>
    </source>
</evidence>
<feature type="compositionally biased region" description="Low complexity" evidence="8">
    <location>
        <begin position="354"/>
        <end position="381"/>
    </location>
</feature>
<feature type="transmembrane region" description="Helical" evidence="9">
    <location>
        <begin position="568"/>
        <end position="588"/>
    </location>
</feature>
<comment type="similarity">
    <text evidence="2">Belongs to the Ca(2+):cation antiporter (CaCA) (TC 2.A.19) family.</text>
</comment>